<dbReference type="Pfam" id="PF13843">
    <property type="entry name" value="DDE_Tnp_1_7"/>
    <property type="match status" value="1"/>
</dbReference>
<dbReference type="InterPro" id="IPR000477">
    <property type="entry name" value="RT_dom"/>
</dbReference>
<evidence type="ECO:0000259" key="2">
    <source>
        <dbReference type="PROSITE" id="PS50878"/>
    </source>
</evidence>
<reference evidence="3" key="2">
    <citation type="journal article" date="2023" name="Commun. Biol.">
        <title>Intrasexual cuticular hydrocarbon dimorphism in a wasp sheds light on hydrocarbon biosynthesis genes in Hymenoptera.</title>
        <authorList>
            <person name="Moris V.C."/>
            <person name="Podsiadlowski L."/>
            <person name="Martin S."/>
            <person name="Oeyen J.P."/>
            <person name="Donath A."/>
            <person name="Petersen M."/>
            <person name="Wilbrandt J."/>
            <person name="Misof B."/>
            <person name="Liedtke D."/>
            <person name="Thamm M."/>
            <person name="Scheiner R."/>
            <person name="Schmitt T."/>
            <person name="Niehuis O."/>
        </authorList>
    </citation>
    <scope>NUCLEOTIDE SEQUENCE</scope>
    <source>
        <strain evidence="3">GBR_01_08_01A</strain>
    </source>
</reference>
<evidence type="ECO:0000313" key="4">
    <source>
        <dbReference type="Proteomes" id="UP001258017"/>
    </source>
</evidence>
<sequence length="525" mass="61283">IYSDSEASDDSESELEGNDTEEELRDFREVTVANDSEYNPRPQFMEIAEPKHMPARNSMPRAYFDLFFTEEFLSLLRSETNRYARQFLNRINVPSGSRITEWKATTVSEIRAFIAVLLEMGITRRPTLFSYWSTNHRQIPWFGQMFSRNRFQLVCRFFHVVDNEKLPARDNPEYDPTAKFQSVVIHANNKFKFHYSPNQHLSIDESLVGTKCRTSLIQYLPNKKHHRWECTIEISEWEKFYKELHKESTDTKYCIIDVKHQYLDKDIEMTELNIVLKRLKVKKTPGPDGITNEFYKYLPENMKEVLLKIMNKAINTEEIPSSWETSNTIMLFKKGNKHDPNNYRGITLANSITKLFTAIIARRINIWTKSCDILPEGQPGFRTNRSCEDNVFVLGSKIAKALAKPKGKTYLLFVDFKKAFDSVWHSILWYKLHKAGISSQLLRTIRNLYKQANTQIKTDKNKKTGNIKINKGVLQGDSLSPTLFSLMIHDIDKYFEENGHNRIIKDMEILLFADDLVIIASNPID</sequence>
<feature type="domain" description="Reverse transcriptase" evidence="2">
    <location>
        <begin position="312"/>
        <end position="525"/>
    </location>
</feature>
<dbReference type="GO" id="GO:0071897">
    <property type="term" value="P:DNA biosynthetic process"/>
    <property type="evidence" value="ECO:0007669"/>
    <property type="project" value="UniProtKB-ARBA"/>
</dbReference>
<feature type="non-terminal residue" evidence="3">
    <location>
        <position position="525"/>
    </location>
</feature>
<comment type="caution">
    <text evidence="3">The sequence shown here is derived from an EMBL/GenBank/DDBJ whole genome shotgun (WGS) entry which is preliminary data.</text>
</comment>
<dbReference type="PROSITE" id="PS50878">
    <property type="entry name" value="RT_POL"/>
    <property type="match status" value="1"/>
</dbReference>
<evidence type="ECO:0000256" key="1">
    <source>
        <dbReference type="SAM" id="MobiDB-lite"/>
    </source>
</evidence>
<reference evidence="3" key="1">
    <citation type="submission" date="2021-08" db="EMBL/GenBank/DDBJ databases">
        <authorList>
            <person name="Misof B."/>
            <person name="Oliver O."/>
            <person name="Podsiadlowski L."/>
            <person name="Donath A."/>
            <person name="Peters R."/>
            <person name="Mayer C."/>
            <person name="Rust J."/>
            <person name="Gunkel S."/>
            <person name="Lesny P."/>
            <person name="Martin S."/>
            <person name="Oeyen J.P."/>
            <person name="Petersen M."/>
            <person name="Panagiotis P."/>
            <person name="Wilbrandt J."/>
            <person name="Tanja T."/>
        </authorList>
    </citation>
    <scope>NUCLEOTIDE SEQUENCE</scope>
    <source>
        <strain evidence="3">GBR_01_08_01A</strain>
        <tissue evidence="3">Thorax + abdomen</tissue>
    </source>
</reference>
<feature type="compositionally biased region" description="Acidic residues" evidence="1">
    <location>
        <begin position="1"/>
        <end position="24"/>
    </location>
</feature>
<dbReference type="InterPro" id="IPR029526">
    <property type="entry name" value="PGBD"/>
</dbReference>
<name>A0AAD9RF02_9HYME</name>
<protein>
    <recommendedName>
        <fullName evidence="2">Reverse transcriptase domain-containing protein</fullName>
    </recommendedName>
</protein>
<dbReference type="AlphaFoldDB" id="A0AAD9RF02"/>
<dbReference type="InterPro" id="IPR043502">
    <property type="entry name" value="DNA/RNA_pol_sf"/>
</dbReference>
<accession>A0AAD9RF02</accession>
<gene>
    <name evidence="3" type="ORF">KPH14_012258</name>
</gene>
<dbReference type="EMBL" id="JAIFRP010000286">
    <property type="protein sequence ID" value="KAK2578452.1"/>
    <property type="molecule type" value="Genomic_DNA"/>
</dbReference>
<organism evidence="3 4">
    <name type="scientific">Odynerus spinipes</name>
    <dbReference type="NCBI Taxonomy" id="1348599"/>
    <lineage>
        <taxon>Eukaryota</taxon>
        <taxon>Metazoa</taxon>
        <taxon>Ecdysozoa</taxon>
        <taxon>Arthropoda</taxon>
        <taxon>Hexapoda</taxon>
        <taxon>Insecta</taxon>
        <taxon>Pterygota</taxon>
        <taxon>Neoptera</taxon>
        <taxon>Endopterygota</taxon>
        <taxon>Hymenoptera</taxon>
        <taxon>Apocrita</taxon>
        <taxon>Aculeata</taxon>
        <taxon>Vespoidea</taxon>
        <taxon>Vespidae</taxon>
        <taxon>Eumeninae</taxon>
        <taxon>Odynerus</taxon>
    </lineage>
</organism>
<feature type="region of interest" description="Disordered" evidence="1">
    <location>
        <begin position="1"/>
        <end position="25"/>
    </location>
</feature>
<evidence type="ECO:0000313" key="3">
    <source>
        <dbReference type="EMBL" id="KAK2578452.1"/>
    </source>
</evidence>
<dbReference type="SUPFAM" id="SSF56672">
    <property type="entry name" value="DNA/RNA polymerases"/>
    <property type="match status" value="1"/>
</dbReference>
<dbReference type="PANTHER" id="PTHR19446">
    <property type="entry name" value="REVERSE TRANSCRIPTASES"/>
    <property type="match status" value="1"/>
</dbReference>
<dbReference type="Pfam" id="PF00078">
    <property type="entry name" value="RVT_1"/>
    <property type="match status" value="1"/>
</dbReference>
<dbReference type="Proteomes" id="UP001258017">
    <property type="component" value="Unassembled WGS sequence"/>
</dbReference>
<keyword evidence="4" id="KW-1185">Reference proteome</keyword>
<proteinExistence type="predicted"/>
<dbReference type="CDD" id="cd01650">
    <property type="entry name" value="RT_nLTR_like"/>
    <property type="match status" value="1"/>
</dbReference>